<reference evidence="1 2" key="1">
    <citation type="journal article" date="2013" name="Nat. Genet.">
        <title>The genome of the hydatid tapeworm Echinococcus granulosus.</title>
        <authorList>
            <person name="Zheng H."/>
            <person name="Zhang W."/>
            <person name="Zhang L."/>
            <person name="Zhang Z."/>
            <person name="Li J."/>
            <person name="Lu G."/>
            <person name="Zhu Y."/>
            <person name="Wang Y."/>
            <person name="Huang Y."/>
            <person name="Liu J."/>
            <person name="Kang H."/>
            <person name="Chen J."/>
            <person name="Wang L."/>
            <person name="Chen A."/>
            <person name="Yu S."/>
            <person name="Gao Z."/>
            <person name="Jin L."/>
            <person name="Gu W."/>
            <person name="Wang Z."/>
            <person name="Zhao L."/>
            <person name="Shi B."/>
            <person name="Wen H."/>
            <person name="Lin R."/>
            <person name="Jones M.K."/>
            <person name="Brejova B."/>
            <person name="Vinar T."/>
            <person name="Zhao G."/>
            <person name="McManus D.P."/>
            <person name="Chen Z."/>
            <person name="Zhou Y."/>
            <person name="Wang S."/>
        </authorList>
    </citation>
    <scope>NUCLEOTIDE SEQUENCE [LARGE SCALE GENOMIC DNA]</scope>
</reference>
<dbReference type="Proteomes" id="UP000019149">
    <property type="component" value="Unassembled WGS sequence"/>
</dbReference>
<sequence length="62" mass="7157">MRNEQNLINESLTSRSSLTRVLHASDHHQLVSNTSFFCGSELQEENKITTEHFSESWNIKPP</sequence>
<keyword evidence="2" id="KW-1185">Reference proteome</keyword>
<organism evidence="1 2">
    <name type="scientific">Echinococcus granulosus</name>
    <name type="common">Hydatid tapeworm</name>
    <dbReference type="NCBI Taxonomy" id="6210"/>
    <lineage>
        <taxon>Eukaryota</taxon>
        <taxon>Metazoa</taxon>
        <taxon>Spiralia</taxon>
        <taxon>Lophotrochozoa</taxon>
        <taxon>Platyhelminthes</taxon>
        <taxon>Cestoda</taxon>
        <taxon>Eucestoda</taxon>
        <taxon>Cyclophyllidea</taxon>
        <taxon>Taeniidae</taxon>
        <taxon>Echinococcus</taxon>
        <taxon>Echinococcus granulosus group</taxon>
    </lineage>
</organism>
<dbReference type="GeneID" id="36336324"/>
<protein>
    <submittedName>
        <fullName evidence="1">Uncharacterized protein</fullName>
    </submittedName>
</protein>
<gene>
    <name evidence="1" type="ORF">EGR_00609</name>
</gene>
<dbReference type="RefSeq" id="XP_024355855.1">
    <property type="nucleotide sequence ID" value="XM_024489858.1"/>
</dbReference>
<evidence type="ECO:0000313" key="2">
    <source>
        <dbReference type="Proteomes" id="UP000019149"/>
    </source>
</evidence>
<name>W6VCN4_ECHGR</name>
<proteinExistence type="predicted"/>
<comment type="caution">
    <text evidence="1">The sequence shown here is derived from an EMBL/GenBank/DDBJ whole genome shotgun (WGS) entry which is preliminary data.</text>
</comment>
<dbReference type="EMBL" id="APAU02000002">
    <property type="protein sequence ID" value="EUB64659.1"/>
    <property type="molecule type" value="Genomic_DNA"/>
</dbReference>
<dbReference type="KEGG" id="egl:EGR_00609"/>
<dbReference type="CTD" id="36336324"/>
<dbReference type="AlphaFoldDB" id="W6VCN4"/>
<evidence type="ECO:0000313" key="1">
    <source>
        <dbReference type="EMBL" id="EUB64659.1"/>
    </source>
</evidence>
<accession>W6VCN4</accession>